<protein>
    <submittedName>
        <fullName evidence="1">ClcC protein</fullName>
    </submittedName>
</protein>
<proteinExistence type="predicted"/>
<dbReference type="AlphaFoldDB" id="A0A812TQM8"/>
<name>A0A812TQM8_9DINO</name>
<feature type="non-terminal residue" evidence="1">
    <location>
        <position position="572"/>
    </location>
</feature>
<dbReference type="EMBL" id="CAJNJA010025108">
    <property type="protein sequence ID" value="CAE7537471.1"/>
    <property type="molecule type" value="Genomic_DNA"/>
</dbReference>
<accession>A0A812TQM8</accession>
<comment type="caution">
    <text evidence="1">The sequence shown here is derived from an EMBL/GenBank/DDBJ whole genome shotgun (WGS) entry which is preliminary data.</text>
</comment>
<evidence type="ECO:0000313" key="2">
    <source>
        <dbReference type="Proteomes" id="UP000601435"/>
    </source>
</evidence>
<gene>
    <name evidence="1" type="primary">clcC</name>
    <name evidence="1" type="ORF">SNEC2469_LOCUS15466</name>
</gene>
<reference evidence="1" key="1">
    <citation type="submission" date="2021-02" db="EMBL/GenBank/DDBJ databases">
        <authorList>
            <person name="Dougan E. K."/>
            <person name="Rhodes N."/>
            <person name="Thang M."/>
            <person name="Chan C."/>
        </authorList>
    </citation>
    <scope>NUCLEOTIDE SEQUENCE</scope>
</reference>
<dbReference type="Proteomes" id="UP000601435">
    <property type="component" value="Unassembled WGS sequence"/>
</dbReference>
<organism evidence="1 2">
    <name type="scientific">Symbiodinium necroappetens</name>
    <dbReference type="NCBI Taxonomy" id="1628268"/>
    <lineage>
        <taxon>Eukaryota</taxon>
        <taxon>Sar</taxon>
        <taxon>Alveolata</taxon>
        <taxon>Dinophyceae</taxon>
        <taxon>Suessiales</taxon>
        <taxon>Symbiodiniaceae</taxon>
        <taxon>Symbiodinium</taxon>
    </lineage>
</organism>
<dbReference type="OrthoDB" id="418793at2759"/>
<sequence length="572" mass="63498">MATQDLDDGNTVCNGLRETEENALWLDVLEAAYGVKDCHQALHAMPDFLGRFLVRDFDYKGFRRVLGHEVSDDGDEEFGAQLDADLQAATTLMLRLVMTIAKSQALEPADWQEASAACGKAVRTLPSCYRLQRQLPGALNDARTLCHLEEGQSLFEGRHGIAWSDVQALLAKDGDVVWSESVVPVSTVLDLVRRLSLGLDNWKYEGFKRGWQVPSLKVREFENLTDRKYLYEGLQIDKDCACMELLHSGYPTVSKKIEDVNAATGKVARAALLKELRQEAKATQVASFPLSLQDSGEAAGPCRYLWLGTLAPCAHAQTYTLRLELIWQGNGDEALPKLQNGVLRVNGVQAESQGSCGSGAAVRTRRSLVPRGVAERLTSWLAWYRSITLLLSPEQLDALPFICLLLIDGCRTGLADFVRVIQMPLGLLGCGALLAASSLPSTWLLAAAGRLWARRERGGSGWLWVFWLGFPSFADSWSGAVWSAWPRGAPCYQGAWQAVQGIVAATQPTKREEDRYPELSRCSHCWDWVATTSCTTWRRRTYCSDCTEGWEAYQATRRRQTGEDEPELTPRS</sequence>
<keyword evidence="2" id="KW-1185">Reference proteome</keyword>
<evidence type="ECO:0000313" key="1">
    <source>
        <dbReference type="EMBL" id="CAE7537471.1"/>
    </source>
</evidence>